<reference evidence="6 7" key="1">
    <citation type="journal article" date="2012" name="BMC Genomics">
        <title>Comparative genomic analysis and phylogenetic position of Theileria equi.</title>
        <authorList>
            <person name="Kappmeyer L.S."/>
            <person name="Thiagarajan M."/>
            <person name="Herndon D.R."/>
            <person name="Ramsay J.D."/>
            <person name="Caler E."/>
            <person name="Djikeng A."/>
            <person name="Gillespie J.J."/>
            <person name="Lau A.O."/>
            <person name="Roalson E.H."/>
            <person name="Silva J.C."/>
            <person name="Silva M.G."/>
            <person name="Suarez C.E."/>
            <person name="Ueti M.W."/>
            <person name="Nene V.M."/>
            <person name="Mealey R.H."/>
            <person name="Knowles D.P."/>
            <person name="Brayton K.A."/>
        </authorList>
    </citation>
    <scope>NUCLEOTIDE SEQUENCE [LARGE SCALE GENOMIC DNA]</scope>
    <source>
        <strain evidence="6 7">WA</strain>
    </source>
</reference>
<dbReference type="AlphaFoldDB" id="L0AUB2"/>
<dbReference type="eggNOG" id="KOG2490">
    <property type="taxonomic scope" value="Eukaryota"/>
</dbReference>
<evidence type="ECO:0000256" key="5">
    <source>
        <dbReference type="ARBA" id="ARBA00023136"/>
    </source>
</evidence>
<keyword evidence="7" id="KW-1185">Reference proteome</keyword>
<accession>L0AUB2</accession>
<evidence type="ECO:0000256" key="3">
    <source>
        <dbReference type="ARBA" id="ARBA00022692"/>
    </source>
</evidence>
<keyword evidence="3" id="KW-0812">Transmembrane</keyword>
<dbReference type="Proteomes" id="UP000031512">
    <property type="component" value="Chromosome 1"/>
</dbReference>
<dbReference type="Pfam" id="PF05346">
    <property type="entry name" value="DUF747"/>
    <property type="match status" value="1"/>
</dbReference>
<comment type="subcellular location">
    <subcellularLocation>
        <location evidence="1">Membrane</location>
        <topology evidence="1">Multi-pass membrane protein</topology>
    </subcellularLocation>
</comment>
<proteinExistence type="inferred from homology"/>
<gene>
    <name evidence="6" type="ORF">BEWA_019910</name>
</gene>
<dbReference type="OrthoDB" id="29023at2759"/>
<comment type="similarity">
    <text evidence="2">Belongs to the TAPT1 family.</text>
</comment>
<dbReference type="RefSeq" id="XP_004828811.1">
    <property type="nucleotide sequence ID" value="XM_004828754.1"/>
</dbReference>
<dbReference type="STRING" id="1537102.L0AUB2"/>
<dbReference type="PANTHER" id="PTHR13317">
    <property type="entry name" value="TRANSMEMBRANE ANTERIOR POSTERIOR TRANSFORMATION PROTEIN 1 HOMOLOG"/>
    <property type="match status" value="1"/>
</dbReference>
<dbReference type="InterPro" id="IPR008010">
    <property type="entry name" value="Tatp1"/>
</dbReference>
<keyword evidence="5" id="KW-0472">Membrane</keyword>
<evidence type="ECO:0000256" key="2">
    <source>
        <dbReference type="ARBA" id="ARBA00008803"/>
    </source>
</evidence>
<evidence type="ECO:0000256" key="1">
    <source>
        <dbReference type="ARBA" id="ARBA00004141"/>
    </source>
</evidence>
<evidence type="ECO:0000313" key="7">
    <source>
        <dbReference type="Proteomes" id="UP000031512"/>
    </source>
</evidence>
<sequence length="534" mass="60528">MKKFLVSLWRFTSVELRGFSHTIKIDDNDQCVSDVGTSYSNTNSARSYVGDVDKDAVIKSPHTNPSIEFDFSVDRLVSELIPERKYTVKDDHINGAIPQNLLIHMGKLPCYFEKLIFYSVLTCLDSLLFEITFLPIQVCTFSFEYFVSQAINTLSHLTITAAGFAYKELCSFFNDCFFLTSERLNNADGKSTSGNGNVYDKSADEKISKTNRRNCNKPSNDRIDHLSGINLSLYHISNEKKKDKLPLTTSEFCGFVRFFVLVASILIFSNLDTSKLYHNIRGQPFIKLYVIFNMLEICERLCRSFGLDAMDSLMRTTIRIFNILNSPSSESSLFMKGVSKCESDILSTLDYDISDKYKIINVAELDNKSKLSGSYKYTTKENGNLLSNGDSDMNTAGYMQGLKDKLRLEVPKGDGLGLSVSNTCTFNTFKNWDSGSNIYYKFVFLYSLVVLTVSFHSFLHLVRVLSINIAINSSESAMLLLLITNNFAEIKSTVFKKYNYVSLFIIFASDAVERSYLFCDGLNVFLKMLASKRY</sequence>
<dbReference type="GeneID" id="15806223"/>
<evidence type="ECO:0000313" key="6">
    <source>
        <dbReference type="EMBL" id="AFZ79145.1"/>
    </source>
</evidence>
<dbReference type="KEGG" id="beq:BEWA_019910"/>
<dbReference type="VEuPathDB" id="PiroplasmaDB:BEWA_019910"/>
<keyword evidence="4" id="KW-1133">Transmembrane helix</keyword>
<dbReference type="EMBL" id="CP001669">
    <property type="protein sequence ID" value="AFZ79145.1"/>
    <property type="molecule type" value="Genomic_DNA"/>
</dbReference>
<dbReference type="GO" id="GO:0005789">
    <property type="term" value="C:endoplasmic reticulum membrane"/>
    <property type="evidence" value="ECO:0007669"/>
    <property type="project" value="TreeGrafter"/>
</dbReference>
<organism evidence="6 7">
    <name type="scientific">Theileria equi strain WA</name>
    <dbReference type="NCBI Taxonomy" id="1537102"/>
    <lineage>
        <taxon>Eukaryota</taxon>
        <taxon>Sar</taxon>
        <taxon>Alveolata</taxon>
        <taxon>Apicomplexa</taxon>
        <taxon>Aconoidasida</taxon>
        <taxon>Piroplasmida</taxon>
        <taxon>Theileriidae</taxon>
        <taxon>Theileria</taxon>
    </lineage>
</organism>
<dbReference type="PANTHER" id="PTHR13317:SF4">
    <property type="entry name" value="TRANSMEMBRANE ANTERIOR POSTERIOR TRANSFORMATION PROTEIN 1 HOMOLOG"/>
    <property type="match status" value="1"/>
</dbReference>
<evidence type="ECO:0000256" key="4">
    <source>
        <dbReference type="ARBA" id="ARBA00022989"/>
    </source>
</evidence>
<protein>
    <submittedName>
        <fullName evidence="6">Uncharacterized protein</fullName>
    </submittedName>
</protein>
<name>L0AUB2_THEEQ</name>